<evidence type="ECO:0000256" key="1">
    <source>
        <dbReference type="ARBA" id="ARBA00022679"/>
    </source>
</evidence>
<keyword evidence="5" id="KW-1185">Reference proteome</keyword>
<dbReference type="PANTHER" id="PTHR43877:SF1">
    <property type="entry name" value="ACETYLTRANSFERASE"/>
    <property type="match status" value="1"/>
</dbReference>
<dbReference type="Gene3D" id="3.40.630.30">
    <property type="match status" value="1"/>
</dbReference>
<proteinExistence type="predicted"/>
<dbReference type="Proteomes" id="UP000184363">
    <property type="component" value="Unassembled WGS sequence"/>
</dbReference>
<evidence type="ECO:0000256" key="2">
    <source>
        <dbReference type="ARBA" id="ARBA00023315"/>
    </source>
</evidence>
<sequence length="315" mass="33283">MVATALLTWRPLRVDDVPAWARLFAAAEEVDDTGELFSEEDLRDDLADPALDLAADSVAVLDGDELVAYQITLPPADAAGVGPVVASHGVVHPRWRRRGIGTSLLRRGLERAGDAGAALMVRVPERDAGAAAVCAAAGMRPARWWSDLRLDLARPLAPAPAPAGVEIVALGPGYDHGRWDEPLRAAHNAAFADHWGSAAVGADTWRAMRTGAAAFRPAHSAVACADGEIVAYVLGYEYPSPGPGRELYVGTVGTLPAWRGRGLARALLTHVLQSAQAAGFATSVLTVDSQNATGALGVYERVGYVPHRRSVTWLR</sequence>
<dbReference type="AlphaFoldDB" id="A0A1M6VTT1"/>
<organism evidence="4 5">
    <name type="scientific">Pseudonocardia thermophila</name>
    <dbReference type="NCBI Taxonomy" id="1848"/>
    <lineage>
        <taxon>Bacteria</taxon>
        <taxon>Bacillati</taxon>
        <taxon>Actinomycetota</taxon>
        <taxon>Actinomycetes</taxon>
        <taxon>Pseudonocardiales</taxon>
        <taxon>Pseudonocardiaceae</taxon>
        <taxon>Pseudonocardia</taxon>
    </lineage>
</organism>
<dbReference type="PANTHER" id="PTHR43877">
    <property type="entry name" value="AMINOALKYLPHOSPHONATE N-ACETYLTRANSFERASE-RELATED-RELATED"/>
    <property type="match status" value="1"/>
</dbReference>
<feature type="domain" description="N-acetyltransferase" evidence="3">
    <location>
        <begin position="7"/>
        <end position="157"/>
    </location>
</feature>
<dbReference type="GO" id="GO:0016747">
    <property type="term" value="F:acyltransferase activity, transferring groups other than amino-acyl groups"/>
    <property type="evidence" value="ECO:0007669"/>
    <property type="project" value="InterPro"/>
</dbReference>
<feature type="domain" description="N-acetyltransferase" evidence="3">
    <location>
        <begin position="165"/>
        <end position="315"/>
    </location>
</feature>
<dbReference type="PROSITE" id="PS51186">
    <property type="entry name" value="GNAT"/>
    <property type="match status" value="2"/>
</dbReference>
<keyword evidence="1" id="KW-0808">Transferase</keyword>
<dbReference type="InterPro" id="IPR050832">
    <property type="entry name" value="Bact_Acetyltransf"/>
</dbReference>
<evidence type="ECO:0000313" key="5">
    <source>
        <dbReference type="Proteomes" id="UP000184363"/>
    </source>
</evidence>
<name>A0A1M6VTT1_PSETH</name>
<dbReference type="Pfam" id="PF00583">
    <property type="entry name" value="Acetyltransf_1"/>
    <property type="match status" value="2"/>
</dbReference>
<accession>A0A1M6VTT1</accession>
<protein>
    <submittedName>
        <fullName evidence="4">Mycothiol synthase</fullName>
    </submittedName>
</protein>
<dbReference type="InterPro" id="IPR016181">
    <property type="entry name" value="Acyl_CoA_acyltransferase"/>
</dbReference>
<dbReference type="OrthoDB" id="9799092at2"/>
<dbReference type="RefSeq" id="WP_073458155.1">
    <property type="nucleotide sequence ID" value="NZ_CALGVN010000006.1"/>
</dbReference>
<dbReference type="CDD" id="cd04301">
    <property type="entry name" value="NAT_SF"/>
    <property type="match status" value="2"/>
</dbReference>
<dbReference type="SUPFAM" id="SSF55729">
    <property type="entry name" value="Acyl-CoA N-acyltransferases (Nat)"/>
    <property type="match status" value="2"/>
</dbReference>
<gene>
    <name evidence="4" type="ORF">SAMN05443637_11354</name>
</gene>
<evidence type="ECO:0000259" key="3">
    <source>
        <dbReference type="PROSITE" id="PS51186"/>
    </source>
</evidence>
<dbReference type="EMBL" id="FRAP01000013">
    <property type="protein sequence ID" value="SHK84962.1"/>
    <property type="molecule type" value="Genomic_DNA"/>
</dbReference>
<dbReference type="InterPro" id="IPR000182">
    <property type="entry name" value="GNAT_dom"/>
</dbReference>
<keyword evidence="2" id="KW-0012">Acyltransferase</keyword>
<dbReference type="STRING" id="1848.SAMN05443637_11354"/>
<reference evidence="4 5" key="1">
    <citation type="submission" date="2016-11" db="EMBL/GenBank/DDBJ databases">
        <authorList>
            <person name="Jaros S."/>
            <person name="Januszkiewicz K."/>
            <person name="Wedrychowicz H."/>
        </authorList>
    </citation>
    <scope>NUCLEOTIDE SEQUENCE [LARGE SCALE GENOMIC DNA]</scope>
    <source>
        <strain evidence="4 5">DSM 43832</strain>
    </source>
</reference>
<evidence type="ECO:0000313" key="4">
    <source>
        <dbReference type="EMBL" id="SHK84962.1"/>
    </source>
</evidence>